<sequence length="545" mass="61704">MEESHTDMPINNSIIQKLVEAVNNLPGRVETMDVSVAERVTKTLEASVQAQVEARMALFETEMKNKMAILEEDINVLKGKDEEKVTSNAGNSKAHEDDDTCSNTMSWMVQTKKGSVDGLPIQRVVKKEKMINKTMLGKKVKIEKPFSIPQLNDQSISTEDWENHLKWQKSVKCRLALEALASSLEEPTRKRKTKLTKTQVFPYVRNSTVKRIVSGKTVSKESYDPLAKVAPEKLKKVLDFIKSDLEDAESGYGDRSARFYLTLLLPREAWPTQNYGWLHDSRERRRRSEREREKERKKDGNNCMLPPGVLARATTRQDVVKLGITINRSTKPRHDRSPDESVRTVQSFAVRVRFVHAPPPGIASAVARRRPPPANFPVRRCRSLPSPPVTDTGDSPIWSLFEQLEFIDTTFLLLRRIQRRTSVCRIVWRLRPTLVDRLSCSLVCVDKSSTGGVRALSRAVLCFWPVSGRRVCTSLGPLSMDYGVASHTSLSDSPVAHPSLFPFSSETNNELQRVMNFQMETMRVMEESLLDCDDQARTGSIVDCC</sequence>
<reference evidence="2" key="1">
    <citation type="submission" date="2021-01" db="EMBL/GenBank/DDBJ databases">
        <authorList>
            <consortium name="Genoscope - CEA"/>
            <person name="William W."/>
        </authorList>
    </citation>
    <scope>NUCLEOTIDE SEQUENCE</scope>
</reference>
<feature type="region of interest" description="Disordered" evidence="1">
    <location>
        <begin position="281"/>
        <end position="308"/>
    </location>
</feature>
<evidence type="ECO:0000313" key="2">
    <source>
        <dbReference type="EMBL" id="CAF1748683.1"/>
    </source>
</evidence>
<organism evidence="2">
    <name type="scientific">Brassica napus</name>
    <name type="common">Rape</name>
    <dbReference type="NCBI Taxonomy" id="3708"/>
    <lineage>
        <taxon>Eukaryota</taxon>
        <taxon>Viridiplantae</taxon>
        <taxon>Streptophyta</taxon>
        <taxon>Embryophyta</taxon>
        <taxon>Tracheophyta</taxon>
        <taxon>Spermatophyta</taxon>
        <taxon>Magnoliopsida</taxon>
        <taxon>eudicotyledons</taxon>
        <taxon>Gunneridae</taxon>
        <taxon>Pentapetalae</taxon>
        <taxon>rosids</taxon>
        <taxon>malvids</taxon>
        <taxon>Brassicales</taxon>
        <taxon>Brassicaceae</taxon>
        <taxon>Brassiceae</taxon>
        <taxon>Brassica</taxon>
    </lineage>
</organism>
<evidence type="ECO:0000256" key="1">
    <source>
        <dbReference type="SAM" id="MobiDB-lite"/>
    </source>
</evidence>
<dbReference type="EMBL" id="HG994373">
    <property type="protein sequence ID" value="CAF1748683.1"/>
    <property type="molecule type" value="Genomic_DNA"/>
</dbReference>
<dbReference type="AlphaFoldDB" id="A0A816IXV0"/>
<name>A0A816IXV0_BRANA</name>
<feature type="compositionally biased region" description="Basic and acidic residues" evidence="1">
    <location>
        <begin position="281"/>
        <end position="300"/>
    </location>
</feature>
<dbReference type="Proteomes" id="UP001295469">
    <property type="component" value="Chromosome C09"/>
</dbReference>
<gene>
    <name evidence="2" type="ORF">DARMORV10_C09P37850.1</name>
</gene>
<accession>A0A816IXV0</accession>
<proteinExistence type="predicted"/>
<feature type="region of interest" description="Disordered" evidence="1">
    <location>
        <begin position="81"/>
        <end position="101"/>
    </location>
</feature>
<protein>
    <submittedName>
        <fullName evidence="2">(rape) hypothetical protein</fullName>
    </submittedName>
</protein>